<proteinExistence type="predicted"/>
<accession>A0A5J4Q1A9</accession>
<protein>
    <submittedName>
        <fullName evidence="1">Uncharacterized protein</fullName>
    </submittedName>
</protein>
<evidence type="ECO:0000313" key="1">
    <source>
        <dbReference type="EMBL" id="KAA6314779.1"/>
    </source>
</evidence>
<dbReference type="InterPro" id="IPR045788">
    <property type="entry name" value="MobC_2"/>
</dbReference>
<reference evidence="1" key="1">
    <citation type="submission" date="2019-03" db="EMBL/GenBank/DDBJ databases">
        <title>Single cell metagenomics reveals metabolic interactions within the superorganism composed of flagellate Streblomastix strix and complex community of Bacteroidetes bacteria on its surface.</title>
        <authorList>
            <person name="Treitli S.C."/>
            <person name="Kolisko M."/>
            <person name="Husnik F."/>
            <person name="Keeling P."/>
            <person name="Hampl V."/>
        </authorList>
    </citation>
    <scope>NUCLEOTIDE SEQUENCE</scope>
    <source>
        <strain evidence="1">STM</strain>
    </source>
</reference>
<dbReference type="Pfam" id="PF19514">
    <property type="entry name" value="MobC_2"/>
    <property type="match status" value="1"/>
</dbReference>
<comment type="caution">
    <text evidence="1">The sequence shown here is derived from an EMBL/GenBank/DDBJ whole genome shotgun (WGS) entry which is preliminary data.</text>
</comment>
<sequence length="50" mass="5873">TEKKALAFLYKLEQATRELVVLNQKIMDLTAEFETKYLQFANHEKTPLTD</sequence>
<organism evidence="1">
    <name type="scientific">termite gut metagenome</name>
    <dbReference type="NCBI Taxonomy" id="433724"/>
    <lineage>
        <taxon>unclassified sequences</taxon>
        <taxon>metagenomes</taxon>
        <taxon>organismal metagenomes</taxon>
    </lineage>
</organism>
<feature type="non-terminal residue" evidence="1">
    <location>
        <position position="1"/>
    </location>
</feature>
<dbReference type="EMBL" id="SNRY01005510">
    <property type="protein sequence ID" value="KAA6314779.1"/>
    <property type="molecule type" value="Genomic_DNA"/>
</dbReference>
<gene>
    <name evidence="1" type="ORF">EZS27_034659</name>
</gene>
<dbReference type="AlphaFoldDB" id="A0A5J4Q1A9"/>
<name>A0A5J4Q1A9_9ZZZZ</name>